<dbReference type="InterPro" id="IPR030921">
    <property type="entry name" value="LPS_export_LptB"/>
</dbReference>
<evidence type="ECO:0000256" key="6">
    <source>
        <dbReference type="ARBA" id="ARBA00022475"/>
    </source>
</evidence>
<evidence type="ECO:0000256" key="2">
    <source>
        <dbReference type="ARBA" id="ARBA00004515"/>
    </source>
</evidence>
<comment type="function">
    <text evidence="13">Part of the ABC transporter complex LptBFG involved in the translocation of lipopolysaccharide (LPS) from the inner membrane to the outer membrane. Probably responsible for energy coupling to the transport system.</text>
</comment>
<dbReference type="GO" id="GO:0016887">
    <property type="term" value="F:ATP hydrolysis activity"/>
    <property type="evidence" value="ECO:0007669"/>
    <property type="project" value="InterPro"/>
</dbReference>
<dbReference type="GO" id="GO:0055085">
    <property type="term" value="P:transmembrane transport"/>
    <property type="evidence" value="ECO:0007669"/>
    <property type="project" value="InterPro"/>
</dbReference>
<organism evidence="16">
    <name type="scientific">Neisseria meningitidis alpha153</name>
    <dbReference type="NCBI Taxonomy" id="663926"/>
    <lineage>
        <taxon>Bacteria</taxon>
        <taxon>Pseudomonadati</taxon>
        <taxon>Pseudomonadota</taxon>
        <taxon>Betaproteobacteria</taxon>
        <taxon>Neisseriales</taxon>
        <taxon>Neisseriaceae</taxon>
        <taxon>Neisseria</taxon>
    </lineage>
</organism>
<evidence type="ECO:0000256" key="13">
    <source>
        <dbReference type="ARBA" id="ARBA00024818"/>
    </source>
</evidence>
<comment type="subunit">
    <text evidence="14">Component of the lipopolysaccharide transport and assembly complex. The LptBFG transporter is composed of two ATP-binding proteins (LptB) and two transmembrane proteins (LptF and LptG).</text>
</comment>
<dbReference type="PANTHER" id="PTHR45772:SF10">
    <property type="entry name" value="LIPOPOLYSACCHARIDE EXPORT SYSTEM ATP-BINDING PROTEIN LPTB"/>
    <property type="match status" value="1"/>
</dbReference>
<dbReference type="PANTHER" id="PTHR45772">
    <property type="entry name" value="CONSERVED COMPONENT OF ABC TRANSPORTER FOR NATURAL AMINO ACIDS-RELATED"/>
    <property type="match status" value="1"/>
</dbReference>
<reference evidence="16" key="1">
    <citation type="journal article" date="2008" name="Proc. Natl. Acad. Sci. U.S.A.">
        <title>Whole-genome comparison of disease and carriage strains provides insights into virulence evolution in Neisseria meningitidis.</title>
        <authorList>
            <person name="Schoen C."/>
            <person name="Blom J."/>
            <person name="Claus H."/>
            <person name="Schramm-Glueck A."/>
            <person name="Brandt P."/>
            <person name="Mueller T."/>
            <person name="Goesmann A."/>
            <person name="Joseph B."/>
            <person name="Konietzny S."/>
            <person name="Kurzai O."/>
            <person name="Schmitt C."/>
            <person name="Friedrich T."/>
            <person name="Linke B."/>
            <person name="Vogel U."/>
            <person name="Frosch M."/>
        </authorList>
    </citation>
    <scope>NUCLEOTIDE SEQUENCE</scope>
    <source>
        <strain evidence="16">Alpha153</strain>
    </source>
</reference>
<evidence type="ECO:0000256" key="7">
    <source>
        <dbReference type="ARBA" id="ARBA00022490"/>
    </source>
</evidence>
<evidence type="ECO:0000256" key="12">
    <source>
        <dbReference type="ARBA" id="ARBA00023136"/>
    </source>
</evidence>
<dbReference type="InterPro" id="IPR051120">
    <property type="entry name" value="ABC_AA/LPS_Transport"/>
</dbReference>
<dbReference type="Gene3D" id="3.40.50.300">
    <property type="entry name" value="P-loop containing nucleotide triphosphate hydrolases"/>
    <property type="match status" value="1"/>
</dbReference>
<dbReference type="FunFam" id="3.40.50.300:FF:000151">
    <property type="entry name" value="Lipopolysaccharide ABC transporter ATP-binding protein"/>
    <property type="match status" value="1"/>
</dbReference>
<dbReference type="Pfam" id="PF12399">
    <property type="entry name" value="BCA_ABC_TP_C"/>
    <property type="match status" value="1"/>
</dbReference>
<dbReference type="InterPro" id="IPR003439">
    <property type="entry name" value="ABC_transporter-like_ATP-bd"/>
</dbReference>
<protein>
    <recommendedName>
        <fullName evidence="4">Lipopolysaccharide export system ATP-binding protein LptB</fullName>
    </recommendedName>
</protein>
<dbReference type="SUPFAM" id="SSF52540">
    <property type="entry name" value="P-loop containing nucleoside triphosphate hydrolases"/>
    <property type="match status" value="1"/>
</dbReference>
<dbReference type="PROSITE" id="PS50893">
    <property type="entry name" value="ABC_TRANSPORTER_2"/>
    <property type="match status" value="1"/>
</dbReference>
<dbReference type="InterPro" id="IPR017871">
    <property type="entry name" value="ABC_transporter-like_CS"/>
</dbReference>
<dbReference type="SMART" id="SM00382">
    <property type="entry name" value="AAA"/>
    <property type="match status" value="1"/>
</dbReference>
<feature type="domain" description="ABC transporter" evidence="15">
    <location>
        <begin position="18"/>
        <end position="250"/>
    </location>
</feature>
<evidence type="ECO:0000256" key="10">
    <source>
        <dbReference type="ARBA" id="ARBA00022840"/>
    </source>
</evidence>
<dbReference type="InterPro" id="IPR032823">
    <property type="entry name" value="BCA_ABC_TP_C"/>
</dbReference>
<evidence type="ECO:0000313" key="16">
    <source>
        <dbReference type="EMBL" id="CBA05303.1"/>
    </source>
</evidence>
<keyword evidence="10" id="KW-0067">ATP-binding</keyword>
<evidence type="ECO:0000256" key="14">
    <source>
        <dbReference type="ARBA" id="ARBA00026081"/>
    </source>
</evidence>
<keyword evidence="11" id="KW-1278">Translocase</keyword>
<evidence type="ECO:0000256" key="5">
    <source>
        <dbReference type="ARBA" id="ARBA00022448"/>
    </source>
</evidence>
<keyword evidence="7" id="KW-0963">Cytoplasm</keyword>
<accession>C6SBT9</accession>
<evidence type="ECO:0000259" key="15">
    <source>
        <dbReference type="PROSITE" id="PS50893"/>
    </source>
</evidence>
<dbReference type="GO" id="GO:0005524">
    <property type="term" value="F:ATP binding"/>
    <property type="evidence" value="ECO:0007669"/>
    <property type="project" value="UniProtKB-KW"/>
</dbReference>
<proteinExistence type="inferred from homology"/>
<dbReference type="InterPro" id="IPR003593">
    <property type="entry name" value="AAA+_ATPase"/>
</dbReference>
<evidence type="ECO:0000256" key="9">
    <source>
        <dbReference type="ARBA" id="ARBA00022741"/>
    </source>
</evidence>
<gene>
    <name evidence="16" type="ORF">NME_0752</name>
</gene>
<keyword evidence="9" id="KW-0547">Nucleotide-binding</keyword>
<keyword evidence="12" id="KW-0472">Membrane</keyword>
<evidence type="ECO:0000256" key="3">
    <source>
        <dbReference type="ARBA" id="ARBA00010865"/>
    </source>
</evidence>
<evidence type="ECO:0000256" key="4">
    <source>
        <dbReference type="ARBA" id="ARBA00017803"/>
    </source>
</evidence>
<sequence>MPTEDIEEIFMSANVSRLVVQNLQKSFKKRQVVKSFSLEIESGEVVGLLGPNGAGKTTSFYMIVGLIAADAGSVTLDGQELRHLPIHERARLGVGYLPQEASIFRKMTVEQNIRAILEIRTKDKNQIDREIEKLLADLNIGHLRRSPAPSLSGGERRRVEIARVLVMKPHFILLDEPFAGVDPIAVIDIQKIIGFLKSRGIGVLITDHNVRETLSICDRAYIISDGAVLASGKPDDLVGNEQVRSVYLGKNFKY</sequence>
<evidence type="ECO:0000256" key="11">
    <source>
        <dbReference type="ARBA" id="ARBA00022967"/>
    </source>
</evidence>
<comment type="similarity">
    <text evidence="3">Belongs to the ABC transporter superfamily. Outer membrane lipopolysaccharide export (TC 1.B.42) family.</text>
</comment>
<dbReference type="EMBL" id="AM889137">
    <property type="protein sequence ID" value="CBA05303.1"/>
    <property type="molecule type" value="Genomic_DNA"/>
</dbReference>
<keyword evidence="6" id="KW-1003">Cell membrane</keyword>
<dbReference type="InterPro" id="IPR027417">
    <property type="entry name" value="P-loop_NTPase"/>
</dbReference>
<keyword evidence="5" id="KW-0813">Transport</keyword>
<evidence type="ECO:0000256" key="1">
    <source>
        <dbReference type="ARBA" id="ARBA00004496"/>
    </source>
</evidence>
<name>C6SBT9_NEIME</name>
<dbReference type="AlphaFoldDB" id="C6SBT9"/>
<comment type="subcellular location">
    <subcellularLocation>
        <location evidence="2">Cell inner membrane</location>
        <topology evidence="2">Peripheral membrane protein</topology>
        <orientation evidence="2">Cytoplasmic side</orientation>
    </subcellularLocation>
    <subcellularLocation>
        <location evidence="1">Cytoplasm</location>
    </subcellularLocation>
</comment>
<dbReference type="PROSITE" id="PS00211">
    <property type="entry name" value="ABC_TRANSPORTER_1"/>
    <property type="match status" value="1"/>
</dbReference>
<dbReference type="GO" id="GO:0043190">
    <property type="term" value="C:ATP-binding cassette (ABC) transporter complex"/>
    <property type="evidence" value="ECO:0007669"/>
    <property type="project" value="InterPro"/>
</dbReference>
<evidence type="ECO:0000256" key="8">
    <source>
        <dbReference type="ARBA" id="ARBA00022519"/>
    </source>
</evidence>
<dbReference type="Pfam" id="PF00005">
    <property type="entry name" value="ABC_tran"/>
    <property type="match status" value="1"/>
</dbReference>
<dbReference type="CDD" id="cd03218">
    <property type="entry name" value="ABC_YhbG"/>
    <property type="match status" value="1"/>
</dbReference>
<keyword evidence="8" id="KW-0997">Cell inner membrane</keyword>
<dbReference type="NCBIfam" id="TIGR04406">
    <property type="entry name" value="LPS_export_lptB"/>
    <property type="match status" value="1"/>
</dbReference>